<dbReference type="AlphaFoldDB" id="A0A834ICV8"/>
<feature type="compositionally biased region" description="Basic and acidic residues" evidence="1">
    <location>
        <begin position="116"/>
        <end position="125"/>
    </location>
</feature>
<accession>A0A834ICV8</accession>
<feature type="non-terminal residue" evidence="2">
    <location>
        <position position="1"/>
    </location>
</feature>
<keyword evidence="3" id="KW-1185">Reference proteome</keyword>
<organism evidence="2 3">
    <name type="scientific">Rhynchophorus ferrugineus</name>
    <name type="common">Red palm weevil</name>
    <name type="synonym">Curculio ferrugineus</name>
    <dbReference type="NCBI Taxonomy" id="354439"/>
    <lineage>
        <taxon>Eukaryota</taxon>
        <taxon>Metazoa</taxon>
        <taxon>Ecdysozoa</taxon>
        <taxon>Arthropoda</taxon>
        <taxon>Hexapoda</taxon>
        <taxon>Insecta</taxon>
        <taxon>Pterygota</taxon>
        <taxon>Neoptera</taxon>
        <taxon>Endopterygota</taxon>
        <taxon>Coleoptera</taxon>
        <taxon>Polyphaga</taxon>
        <taxon>Cucujiformia</taxon>
        <taxon>Curculionidae</taxon>
        <taxon>Dryophthorinae</taxon>
        <taxon>Rhynchophorus</taxon>
    </lineage>
</organism>
<protein>
    <submittedName>
        <fullName evidence="2">Uncharacterized protein</fullName>
    </submittedName>
</protein>
<dbReference type="Proteomes" id="UP000625711">
    <property type="component" value="Unassembled WGS sequence"/>
</dbReference>
<evidence type="ECO:0000256" key="1">
    <source>
        <dbReference type="SAM" id="MobiDB-lite"/>
    </source>
</evidence>
<evidence type="ECO:0000313" key="3">
    <source>
        <dbReference type="Proteomes" id="UP000625711"/>
    </source>
</evidence>
<name>A0A834ICV8_RHYFE</name>
<proteinExistence type="predicted"/>
<evidence type="ECO:0000313" key="2">
    <source>
        <dbReference type="EMBL" id="KAF7275708.1"/>
    </source>
</evidence>
<gene>
    <name evidence="2" type="ORF">GWI33_011348</name>
</gene>
<sequence>PQTRCSNVSHPPTVGFHPTRRALYNLPERSPFPLLSTPKRYITARLYLRDPNHVVGPAETSSPLFHRTPQPLLSLGPPPDPSPVATRRAKTPRRVGADAIDRAHRRRLGVGYPPTRGEREEENRGRAQKRAGHVGHRCVYECGKTRDDGESAGDVMISSYSPLNVT</sequence>
<feature type="region of interest" description="Disordered" evidence="1">
    <location>
        <begin position="109"/>
        <end position="130"/>
    </location>
</feature>
<reference evidence="2" key="1">
    <citation type="submission" date="2020-08" db="EMBL/GenBank/DDBJ databases">
        <title>Genome sequencing and assembly of the red palm weevil Rhynchophorus ferrugineus.</title>
        <authorList>
            <person name="Dias G.B."/>
            <person name="Bergman C.M."/>
            <person name="Manee M."/>
        </authorList>
    </citation>
    <scope>NUCLEOTIDE SEQUENCE</scope>
    <source>
        <strain evidence="2">AA-2017</strain>
        <tissue evidence="2">Whole larva</tissue>
    </source>
</reference>
<dbReference type="EMBL" id="JAACXV010009378">
    <property type="protein sequence ID" value="KAF7275708.1"/>
    <property type="molecule type" value="Genomic_DNA"/>
</dbReference>
<comment type="caution">
    <text evidence="2">The sequence shown here is derived from an EMBL/GenBank/DDBJ whole genome shotgun (WGS) entry which is preliminary data.</text>
</comment>
<feature type="region of interest" description="Disordered" evidence="1">
    <location>
        <begin position="60"/>
        <end position="96"/>
    </location>
</feature>